<dbReference type="GeneID" id="38120037"/>
<gene>
    <name evidence="3" type="ORF">DSM5745_09667</name>
</gene>
<dbReference type="GO" id="GO:0016616">
    <property type="term" value="F:oxidoreductase activity, acting on the CH-OH group of donors, NAD or NADP as acceptor"/>
    <property type="evidence" value="ECO:0007669"/>
    <property type="project" value="UniProtKB-ARBA"/>
</dbReference>
<sequence>MAAVLQPQKTALITGAASGIGFAVAKLCRSRGMHLALLDIDAANLPKAKDALASASADSSLKTEAYTIDVGDKAQWSRVAAQVTSTFDTLDLVLLNAARGTKPTGPGSDSDPWVGNEEYWRQVFDTNVFGPVHGISALLPLLKKDRAPKAIVITGSKQGITNPPGGRNPAYNATKGAVKILAEHLAHDLRSEASTAHISAHLLVPGWTWTGLMGNVGPTDEEDVERMRGSWAPSQVAGELERGLQRGSFYIVCPDDDVDVALDQARMKWACEDILEDRPALSRWEEGWKGEAERAIRADAEKRRG</sequence>
<comment type="similarity">
    <text evidence="1">Belongs to the short-chain dehydrogenases/reductases (SDR) family.</text>
</comment>
<dbReference type="Proteomes" id="UP000256690">
    <property type="component" value="Unassembled WGS sequence"/>
</dbReference>
<dbReference type="FunFam" id="3.40.50.720:FF:000439">
    <property type="entry name" value="Short chain dehydrogenase/reductase (AFU_orthologue AFUA_2G00830)"/>
    <property type="match status" value="1"/>
</dbReference>
<accession>A0A3D8QW54</accession>
<dbReference type="PANTHER" id="PTHR43008">
    <property type="entry name" value="BENZIL REDUCTASE"/>
    <property type="match status" value="1"/>
</dbReference>
<dbReference type="OrthoDB" id="5307821at2759"/>
<dbReference type="InterPro" id="IPR036291">
    <property type="entry name" value="NAD(P)-bd_dom_sf"/>
</dbReference>
<dbReference type="EMBL" id="PVWQ01000013">
    <property type="protein sequence ID" value="RDW65928.1"/>
    <property type="molecule type" value="Genomic_DNA"/>
</dbReference>
<evidence type="ECO:0008006" key="5">
    <source>
        <dbReference type="Google" id="ProtNLM"/>
    </source>
</evidence>
<dbReference type="GO" id="GO:0050664">
    <property type="term" value="F:oxidoreductase activity, acting on NAD(P)H, oxygen as acceptor"/>
    <property type="evidence" value="ECO:0007669"/>
    <property type="project" value="TreeGrafter"/>
</dbReference>
<evidence type="ECO:0000313" key="4">
    <source>
        <dbReference type="Proteomes" id="UP000256690"/>
    </source>
</evidence>
<dbReference type="CDD" id="cd05233">
    <property type="entry name" value="SDR_c"/>
    <property type="match status" value="1"/>
</dbReference>
<dbReference type="SUPFAM" id="SSF51735">
    <property type="entry name" value="NAD(P)-binding Rossmann-fold domains"/>
    <property type="match status" value="1"/>
</dbReference>
<protein>
    <recommendedName>
        <fullName evidence="5">Short chain dehydrogenase</fullName>
    </recommendedName>
</protein>
<evidence type="ECO:0000313" key="3">
    <source>
        <dbReference type="EMBL" id="RDW65928.1"/>
    </source>
</evidence>
<dbReference type="InterPro" id="IPR002347">
    <property type="entry name" value="SDR_fam"/>
</dbReference>
<dbReference type="Gene3D" id="3.40.50.720">
    <property type="entry name" value="NAD(P)-binding Rossmann-like Domain"/>
    <property type="match status" value="1"/>
</dbReference>
<dbReference type="RefSeq" id="XP_026600031.1">
    <property type="nucleotide sequence ID" value="XM_026751683.1"/>
</dbReference>
<keyword evidence="4" id="KW-1185">Reference proteome</keyword>
<dbReference type="STRING" id="1810919.A0A3D8QW54"/>
<dbReference type="Pfam" id="PF00106">
    <property type="entry name" value="adh_short"/>
    <property type="match status" value="1"/>
</dbReference>
<comment type="caution">
    <text evidence="3">The sequence shown here is derived from an EMBL/GenBank/DDBJ whole genome shotgun (WGS) entry which is preliminary data.</text>
</comment>
<organism evidence="3 4">
    <name type="scientific">Aspergillus mulundensis</name>
    <dbReference type="NCBI Taxonomy" id="1810919"/>
    <lineage>
        <taxon>Eukaryota</taxon>
        <taxon>Fungi</taxon>
        <taxon>Dikarya</taxon>
        <taxon>Ascomycota</taxon>
        <taxon>Pezizomycotina</taxon>
        <taxon>Eurotiomycetes</taxon>
        <taxon>Eurotiomycetidae</taxon>
        <taxon>Eurotiales</taxon>
        <taxon>Aspergillaceae</taxon>
        <taxon>Aspergillus</taxon>
        <taxon>Aspergillus subgen. Nidulantes</taxon>
    </lineage>
</organism>
<name>A0A3D8QW54_9EURO</name>
<dbReference type="AlphaFoldDB" id="A0A3D8QW54"/>
<proteinExistence type="inferred from homology"/>
<keyword evidence="2" id="KW-0560">Oxidoreductase</keyword>
<evidence type="ECO:0000256" key="2">
    <source>
        <dbReference type="ARBA" id="ARBA00023002"/>
    </source>
</evidence>
<evidence type="ECO:0000256" key="1">
    <source>
        <dbReference type="ARBA" id="ARBA00006484"/>
    </source>
</evidence>
<dbReference type="PRINTS" id="PR00081">
    <property type="entry name" value="GDHRDH"/>
</dbReference>
<reference evidence="3 4" key="1">
    <citation type="journal article" date="2018" name="IMA Fungus">
        <title>IMA Genome-F 9: Draft genome sequence of Annulohypoxylon stygium, Aspergillus mulundensis, Berkeleyomyces basicola (syn. Thielaviopsis basicola), Ceratocystis smalleyi, two Cercospora beticola strains, Coleophoma cylindrospora, Fusarium fracticaudum, Phialophora cf. hyalina, and Morchella septimelata.</title>
        <authorList>
            <person name="Wingfield B.D."/>
            <person name="Bills G.F."/>
            <person name="Dong Y."/>
            <person name="Huang W."/>
            <person name="Nel W.J."/>
            <person name="Swalarsk-Parry B.S."/>
            <person name="Vaghefi N."/>
            <person name="Wilken P.M."/>
            <person name="An Z."/>
            <person name="de Beer Z.W."/>
            <person name="De Vos L."/>
            <person name="Chen L."/>
            <person name="Duong T.A."/>
            <person name="Gao Y."/>
            <person name="Hammerbacher A."/>
            <person name="Kikkert J.R."/>
            <person name="Li Y."/>
            <person name="Li H."/>
            <person name="Li K."/>
            <person name="Li Q."/>
            <person name="Liu X."/>
            <person name="Ma X."/>
            <person name="Naidoo K."/>
            <person name="Pethybridge S.J."/>
            <person name="Sun J."/>
            <person name="Steenkamp E.T."/>
            <person name="van der Nest M.A."/>
            <person name="van Wyk S."/>
            <person name="Wingfield M.J."/>
            <person name="Xiong C."/>
            <person name="Yue Q."/>
            <person name="Zhang X."/>
        </authorList>
    </citation>
    <scope>NUCLEOTIDE SEQUENCE [LARGE SCALE GENOMIC DNA]</scope>
    <source>
        <strain evidence="3 4">DSM 5745</strain>
    </source>
</reference>
<dbReference type="PANTHER" id="PTHR43008:SF7">
    <property type="entry name" value="SHORT CHAIN DEHYDROGENASE_REDUCTASE (AFU_ORTHOLOGUE AFUA_2G00830)"/>
    <property type="match status" value="1"/>
</dbReference>